<sequence length="217" mass="24051">MTITAADLVVPYITAREGEEADSLLNLNVRTGPDRRPRLGYTDEAGPDRDLRGVLWARYSMSLGFAGQPTGNPRWRLVHPLRQRITMALLRCQVCTVPLKRSDGILFVETADDGDDYTGPVKTAQPPVCLEHARMAARRCPRLRSKGHVALLATRFPLYGVIGTPYQYTADGIQPLAASDAPLPYNHPQIGWFLASQLVRELRDYEVVSLDDLVPAA</sequence>
<comment type="caution">
    <text evidence="1">The sequence shown here is derived from an EMBL/GenBank/DDBJ whole genome shotgun (WGS) entry which is preliminary data.</text>
</comment>
<dbReference type="AlphaFoldDB" id="A0A423V788"/>
<dbReference type="EMBL" id="QWFA01000001">
    <property type="protein sequence ID" value="ROV70481.1"/>
    <property type="molecule type" value="Genomic_DNA"/>
</dbReference>
<protein>
    <submittedName>
        <fullName evidence="1">Uncharacterized protein</fullName>
    </submittedName>
</protein>
<dbReference type="Proteomes" id="UP000285596">
    <property type="component" value="Unassembled WGS sequence"/>
</dbReference>
<proteinExistence type="predicted"/>
<accession>A0A423V788</accession>
<evidence type="ECO:0000313" key="1">
    <source>
        <dbReference type="EMBL" id="ROV70481.1"/>
    </source>
</evidence>
<organism evidence="1 2">
    <name type="scientific">Streptomyces globisporus</name>
    <dbReference type="NCBI Taxonomy" id="1908"/>
    <lineage>
        <taxon>Bacteria</taxon>
        <taxon>Bacillati</taxon>
        <taxon>Actinomycetota</taxon>
        <taxon>Actinomycetes</taxon>
        <taxon>Kitasatosporales</taxon>
        <taxon>Streptomycetaceae</taxon>
        <taxon>Streptomyces</taxon>
    </lineage>
</organism>
<evidence type="ECO:0000313" key="2">
    <source>
        <dbReference type="Proteomes" id="UP000285596"/>
    </source>
</evidence>
<reference evidence="1 2" key="1">
    <citation type="submission" date="2018-08" db="EMBL/GenBank/DDBJ databases">
        <title>Streptomyces globisporus 1912-4Crt, whole genome shotgun sequence.</title>
        <authorList>
            <person name="Matselyukh B."/>
        </authorList>
    </citation>
    <scope>NUCLEOTIDE SEQUENCE [LARGE SCALE GENOMIC DNA]</scope>
    <source>
        <strain evidence="1 2">1912-4Crt</strain>
    </source>
</reference>
<name>A0A423V788_STRGL</name>
<gene>
    <name evidence="1" type="ORF">D3105_00130</name>
</gene>
<dbReference type="RefSeq" id="WP_118898972.1">
    <property type="nucleotide sequence ID" value="NZ_QWFA01000001.1"/>
</dbReference>